<dbReference type="SUPFAM" id="SSF52540">
    <property type="entry name" value="P-loop containing nucleoside triphosphate hydrolases"/>
    <property type="match status" value="3"/>
</dbReference>
<dbReference type="Pfam" id="PF01580">
    <property type="entry name" value="FtsK_SpoIIIE"/>
    <property type="match status" value="2"/>
</dbReference>
<evidence type="ECO:0000256" key="4">
    <source>
        <dbReference type="ARBA" id="ARBA00022737"/>
    </source>
</evidence>
<evidence type="ECO:0000256" key="7">
    <source>
        <dbReference type="ARBA" id="ARBA00022989"/>
    </source>
</evidence>
<proteinExistence type="predicted"/>
<dbReference type="InterPro" id="IPR023837">
    <property type="entry name" value="EccCb-like_Actinobacteria"/>
</dbReference>
<dbReference type="Gene3D" id="3.40.50.300">
    <property type="entry name" value="P-loop containing nucleotide triphosphate hydrolases"/>
    <property type="match status" value="3"/>
</dbReference>
<evidence type="ECO:0000313" key="12">
    <source>
        <dbReference type="EMBL" id="BBX04388.1"/>
    </source>
</evidence>
<evidence type="ECO:0000256" key="5">
    <source>
        <dbReference type="ARBA" id="ARBA00022741"/>
    </source>
</evidence>
<evidence type="ECO:0000256" key="1">
    <source>
        <dbReference type="ARBA" id="ARBA00004651"/>
    </source>
</evidence>
<reference evidence="12 13" key="1">
    <citation type="journal article" date="2019" name="Emerg. Microbes Infect.">
        <title>Comprehensive subspecies identification of 175 nontuberculous mycobacteria species based on 7547 genomic profiles.</title>
        <authorList>
            <person name="Matsumoto Y."/>
            <person name="Kinjo T."/>
            <person name="Motooka D."/>
            <person name="Nabeya D."/>
            <person name="Jung N."/>
            <person name="Uechi K."/>
            <person name="Horii T."/>
            <person name="Iida T."/>
            <person name="Fujita J."/>
            <person name="Nakamura S."/>
        </authorList>
    </citation>
    <scope>NUCLEOTIDE SEQUENCE [LARGE SCALE GENOMIC DNA]</scope>
    <source>
        <strain evidence="12 13">JCM 6375</strain>
    </source>
</reference>
<evidence type="ECO:0000259" key="11">
    <source>
        <dbReference type="PROSITE" id="PS50901"/>
    </source>
</evidence>
<accession>A0AAD1HHW4</accession>
<feature type="binding site" evidence="9">
    <location>
        <begin position="1060"/>
        <end position="1067"/>
    </location>
    <ligand>
        <name>ATP</name>
        <dbReference type="ChEBI" id="CHEBI:30616"/>
    </ligand>
</feature>
<feature type="binding site" evidence="9">
    <location>
        <begin position="443"/>
        <end position="450"/>
    </location>
    <ligand>
        <name>ATP</name>
        <dbReference type="ChEBI" id="CHEBI:30616"/>
    </ligand>
</feature>
<name>A0AAD1HHW4_9MYCO</name>
<keyword evidence="8 10" id="KW-0472">Membrane</keyword>
<dbReference type="InterPro" id="IPR002543">
    <property type="entry name" value="FtsK_dom"/>
</dbReference>
<dbReference type="GO" id="GO:0005524">
    <property type="term" value="F:ATP binding"/>
    <property type="evidence" value="ECO:0007669"/>
    <property type="project" value="UniProtKB-UniRule"/>
</dbReference>
<feature type="binding site" evidence="9">
    <location>
        <begin position="775"/>
        <end position="782"/>
    </location>
    <ligand>
        <name>ATP</name>
        <dbReference type="ChEBI" id="CHEBI:30616"/>
    </ligand>
</feature>
<dbReference type="PROSITE" id="PS50901">
    <property type="entry name" value="FTSK"/>
    <property type="match status" value="3"/>
</dbReference>
<dbReference type="GO" id="GO:0005886">
    <property type="term" value="C:plasma membrane"/>
    <property type="evidence" value="ECO:0007669"/>
    <property type="project" value="UniProtKB-SubCell"/>
</dbReference>
<feature type="domain" description="FtsK" evidence="11">
    <location>
        <begin position="1043"/>
        <end position="1226"/>
    </location>
</feature>
<dbReference type="PANTHER" id="PTHR22683">
    <property type="entry name" value="SPORULATION PROTEIN RELATED"/>
    <property type="match status" value="1"/>
</dbReference>
<dbReference type="AlphaFoldDB" id="A0AAD1HHW4"/>
<evidence type="ECO:0000256" key="9">
    <source>
        <dbReference type="PROSITE-ProRule" id="PRU00289"/>
    </source>
</evidence>
<feature type="domain" description="FtsK" evidence="11">
    <location>
        <begin position="420"/>
        <end position="620"/>
    </location>
</feature>
<dbReference type="Proteomes" id="UP000466681">
    <property type="component" value="Chromosome"/>
</dbReference>
<evidence type="ECO:0000256" key="10">
    <source>
        <dbReference type="SAM" id="Phobius"/>
    </source>
</evidence>
<dbReference type="KEGG" id="mmor:MMOR_53240"/>
<evidence type="ECO:0000256" key="6">
    <source>
        <dbReference type="ARBA" id="ARBA00022840"/>
    </source>
</evidence>
<dbReference type="GO" id="GO:0003677">
    <property type="term" value="F:DNA binding"/>
    <property type="evidence" value="ECO:0007669"/>
    <property type="project" value="InterPro"/>
</dbReference>
<protein>
    <submittedName>
        <fullName evidence="12">FtsK/SpoIIIE family protein</fullName>
    </submittedName>
</protein>
<keyword evidence="2" id="KW-1003">Cell membrane</keyword>
<comment type="subcellular location">
    <subcellularLocation>
        <location evidence="1">Cell membrane</location>
        <topology evidence="1">Multi-pass membrane protein</topology>
    </subcellularLocation>
</comment>
<dbReference type="InterPro" id="IPR003593">
    <property type="entry name" value="AAA+_ATPase"/>
</dbReference>
<evidence type="ECO:0000256" key="3">
    <source>
        <dbReference type="ARBA" id="ARBA00022692"/>
    </source>
</evidence>
<keyword evidence="13" id="KW-1185">Reference proteome</keyword>
<evidence type="ECO:0000313" key="13">
    <source>
        <dbReference type="Proteomes" id="UP000466681"/>
    </source>
</evidence>
<keyword evidence="7 10" id="KW-1133">Transmembrane helix</keyword>
<dbReference type="InterPro" id="IPR027417">
    <property type="entry name" value="P-loop_NTPase"/>
</dbReference>
<organism evidence="12 13">
    <name type="scientific">Mycolicibacterium moriokaense</name>
    <dbReference type="NCBI Taxonomy" id="39691"/>
    <lineage>
        <taxon>Bacteria</taxon>
        <taxon>Bacillati</taxon>
        <taxon>Actinomycetota</taxon>
        <taxon>Actinomycetes</taxon>
        <taxon>Mycobacteriales</taxon>
        <taxon>Mycobacteriaceae</taxon>
        <taxon>Mycolicibacterium</taxon>
    </lineage>
</organism>
<gene>
    <name evidence="12" type="ORF">MMOR_53240</name>
</gene>
<keyword evidence="3 10" id="KW-0812">Transmembrane</keyword>
<dbReference type="SMART" id="SM00382">
    <property type="entry name" value="AAA"/>
    <property type="match status" value="3"/>
</dbReference>
<dbReference type="NCBIfam" id="TIGR03925">
    <property type="entry name" value="T7SS_EccC_b"/>
    <property type="match status" value="1"/>
</dbReference>
<keyword evidence="5 9" id="KW-0547">Nucleotide-binding</keyword>
<dbReference type="InterPro" id="IPR023836">
    <property type="entry name" value="EccCa-like_Actinobacteria"/>
</dbReference>
<feature type="transmembrane region" description="Helical" evidence="10">
    <location>
        <begin position="36"/>
        <end position="56"/>
    </location>
</feature>
<evidence type="ECO:0000256" key="8">
    <source>
        <dbReference type="ARBA" id="ARBA00023136"/>
    </source>
</evidence>
<dbReference type="InterPro" id="IPR050206">
    <property type="entry name" value="FtsK/SpoIIIE/SftA"/>
</dbReference>
<sequence>MEFTRKPRVQVPTAARGAIAVEAPSPIPAPPPANPLVRLMPIAMLVAAVGMMAVYFKSGSQAMRNPMSAFFPVMMVTSVLGTLVYSRGANRPADLNTARRKYLDYLDTLDQAAGTTADAQRQALSWNHPEPRNLWALAGGMRMWERRPDDPDFCVVRIGIGDQPLSTELTAPELGAENELDPVTVTAMRRLIDVRSTVTDVPIVLPLRSFSRLTVDGDVDAARALVRSMICQLALWHGPDHLTICAVVNAETGGEWDWLKWLPHHQHSRAGDEVGSARLVYRSLTVATEDSGADSRHVVTVLDGGESARVCTSSGVTVIEIGASLAAVDRVLRLHVSGEAVTVRTPDSDEMLAKPDLLTTAQASACARRLAPYRPTTTATDRRTSLEWLELMGIDGFDVEKQWAEGQHITPVPIGVADDGSPVTLDINEAARGGMGPHGLCVGATGSGKSELLRTLALGMITSHPPDVLNLILVDFKGGATFLGLERANHVGAVITNLAAEAHLVTRMNDALTGEMNRRQQLLRAAGGCANLGDYRRAREGNANLAPLPALFILVDEFSELLSQHPEFAELFVAIGRLGRSLGIHLLLASQRLDEGRLRGLETHLSYRICLKTFSAGESRAVLGVPDAYHLPSTPGAAYLRSADDELVRFQTAFVSGQSSPQRDAPVATRLERPRLFTASPVGTRTEAGHDDRAQQGDRTVLDTMLDRLAGRGPLAHQVWLPPLAASPTLDMVAAARGGPGPVVPIGVVDNPYEQRRDQLVVELDGSAGNVAIVGAPRSGKSTAVRTLLLALAQRHDPADVAFYCLDFGGGALSSLRQLPHVGSMAGRQDAELCRRTIAMVSSVIRARESSFRCLGIDSMAEYRRRKAAGEAVDDRFGDVFLVIDGWATLRQEFDVLEATITAIAAQGLSFGVHVVVTASRWAELRPALKDQIATRVELRLGDPAESEMDRKRARDLSNRPPGRGIAASGREFAIALPRWDGNATATGLAEAIATDVERLRERWAPSAAPEVQLLPTELGRDDLQVDVEPRSPVLIGIGEHELRTVHIDFAEQSHLLVLGETGCGKTALLRLLCRELIRANTRDEAQLEIVDFRRTLLGVVESDHLSGYSMSPASLSSRVPALIKRLEARMPGEDVTQQQLRTRSWWSGPDIYLVIDDYDLAAGSTGNPLAPLADFLPHAKDLGLHAVVARRSGGAARAMFDPVLARMRELGCAGLMMSASPDDGVLLGTVRSSPLPPGRGTLITRGVTDQLIQVAWTDPP</sequence>
<dbReference type="PANTHER" id="PTHR22683:SF1">
    <property type="entry name" value="TYPE VII SECRETION SYSTEM PROTEIN ESSC"/>
    <property type="match status" value="1"/>
</dbReference>
<keyword evidence="6 9" id="KW-0067">ATP-binding</keyword>
<dbReference type="EMBL" id="AP022560">
    <property type="protein sequence ID" value="BBX04388.1"/>
    <property type="molecule type" value="Genomic_DNA"/>
</dbReference>
<dbReference type="RefSeq" id="WP_083157612.1">
    <property type="nucleotide sequence ID" value="NZ_AP022560.1"/>
</dbReference>
<dbReference type="NCBIfam" id="TIGR03924">
    <property type="entry name" value="T7SS_EccC_a"/>
    <property type="match status" value="1"/>
</dbReference>
<feature type="domain" description="FtsK" evidence="11">
    <location>
        <begin position="757"/>
        <end position="948"/>
    </location>
</feature>
<keyword evidence="4" id="KW-0677">Repeat</keyword>
<feature type="transmembrane region" description="Helical" evidence="10">
    <location>
        <begin position="68"/>
        <end position="86"/>
    </location>
</feature>
<evidence type="ECO:0000256" key="2">
    <source>
        <dbReference type="ARBA" id="ARBA00022475"/>
    </source>
</evidence>